<reference evidence="9 10" key="1">
    <citation type="submission" date="2024-02" db="EMBL/GenBank/DDBJ databases">
        <title>Bacteria isolated from the canopy kelp, Nereocystis luetkeana.</title>
        <authorList>
            <person name="Pfister C.A."/>
            <person name="Younker I.T."/>
            <person name="Light S.H."/>
        </authorList>
    </citation>
    <scope>NUCLEOTIDE SEQUENCE [LARGE SCALE GENOMIC DNA]</scope>
    <source>
        <strain evidence="9 10">TI.4.07</strain>
    </source>
</reference>
<evidence type="ECO:0000256" key="3">
    <source>
        <dbReference type="ARBA" id="ARBA00022519"/>
    </source>
</evidence>
<dbReference type="InterPro" id="IPR010656">
    <property type="entry name" value="DctM"/>
</dbReference>
<evidence type="ECO:0000256" key="2">
    <source>
        <dbReference type="ARBA" id="ARBA00022475"/>
    </source>
</evidence>
<evidence type="ECO:0000313" key="10">
    <source>
        <dbReference type="Proteomes" id="UP001379949"/>
    </source>
</evidence>
<dbReference type="Proteomes" id="UP001379949">
    <property type="component" value="Unassembled WGS sequence"/>
</dbReference>
<comment type="subunit">
    <text evidence="7">The complex comprises the extracytoplasmic solute receptor protein and the two transmembrane proteins.</text>
</comment>
<gene>
    <name evidence="9" type="ORF">V6242_10940</name>
</gene>
<keyword evidence="5 7" id="KW-1133">Transmembrane helix</keyword>
<feature type="transmembrane region" description="Helical" evidence="7">
    <location>
        <begin position="244"/>
        <end position="263"/>
    </location>
</feature>
<evidence type="ECO:0000256" key="1">
    <source>
        <dbReference type="ARBA" id="ARBA00004429"/>
    </source>
</evidence>
<feature type="domain" description="TRAP C4-dicarboxylate transport system permease DctM subunit" evidence="8">
    <location>
        <begin position="7"/>
        <end position="420"/>
    </location>
</feature>
<evidence type="ECO:0000256" key="4">
    <source>
        <dbReference type="ARBA" id="ARBA00022692"/>
    </source>
</evidence>
<comment type="caution">
    <text evidence="7">Lacks conserved residue(s) required for the propagation of feature annotation.</text>
</comment>
<keyword evidence="3 7" id="KW-0997">Cell inner membrane</keyword>
<feature type="transmembrane region" description="Helical" evidence="7">
    <location>
        <begin position="220"/>
        <end position="238"/>
    </location>
</feature>
<sequence length="434" mass="45818">MLSVIALCILVATLIIGVPVPFAFLASTTFLMFFADYDPSFLLPFGFSRMSNSVLLAIPLFIIAGGLINRGHIGDKLVDFVDLFVGRLKGGIGVVTVISCAVFGSITGSAAATLSGIGAIMFPKLKKAGYPQGHSAALIANASVLGLLIPPSAIMILYAWIGNQSVLAAFLATVVPGIILAVLLCAVNVILVRNNKNLVLEDPIDLKTFQKLFIKRSAKAMPALVMPFLILGGIYGGVVTPTEAAALGVLYAIPVGFWVYRGLTIRSFLQAILDAAVTTGVIMVMLYTVMILSRLYIMEDLPGTIMAFLTSVSDNPILILLMINVFMIIIGMLMDDASAVLLATPILLPLAVELGVSPIQFAAIVGVNLGMGNITPPTAPLLYLGGQLGGAKINQMMKPTLCMIAFAWLPTLLIVTYVPQVSLWLPNLVLGIGG</sequence>
<dbReference type="EMBL" id="JBAKAR010000008">
    <property type="protein sequence ID" value="MEL0613661.1"/>
    <property type="molecule type" value="Genomic_DNA"/>
</dbReference>
<keyword evidence="2" id="KW-1003">Cell membrane</keyword>
<dbReference type="RefSeq" id="WP_341567369.1">
    <property type="nucleotide sequence ID" value="NZ_JBAKAR010000008.1"/>
</dbReference>
<feature type="transmembrane region" description="Helical" evidence="7">
    <location>
        <begin position="167"/>
        <end position="191"/>
    </location>
</feature>
<evidence type="ECO:0000256" key="5">
    <source>
        <dbReference type="ARBA" id="ARBA00022989"/>
    </source>
</evidence>
<comment type="function">
    <text evidence="7">Part of the tripartite ATP-independent periplasmic (TRAP) transport system.</text>
</comment>
<keyword evidence="6 7" id="KW-0472">Membrane</keyword>
<name>A0ABU9G6N3_9GAMM</name>
<evidence type="ECO:0000256" key="7">
    <source>
        <dbReference type="RuleBase" id="RU369079"/>
    </source>
</evidence>
<dbReference type="NCBIfam" id="TIGR00786">
    <property type="entry name" value="dctM"/>
    <property type="match status" value="1"/>
</dbReference>
<evidence type="ECO:0000256" key="6">
    <source>
        <dbReference type="ARBA" id="ARBA00023136"/>
    </source>
</evidence>
<dbReference type="PIRSF" id="PIRSF006066">
    <property type="entry name" value="HI0050"/>
    <property type="match status" value="1"/>
</dbReference>
<feature type="transmembrane region" description="Helical" evidence="7">
    <location>
        <begin position="92"/>
        <end position="117"/>
    </location>
</feature>
<keyword evidence="7" id="KW-0813">Transport</keyword>
<comment type="subcellular location">
    <subcellularLocation>
        <location evidence="1 7">Cell inner membrane</location>
        <topology evidence="1 7">Multi-pass membrane protein</topology>
    </subcellularLocation>
</comment>
<dbReference type="Pfam" id="PF06808">
    <property type="entry name" value="DctM"/>
    <property type="match status" value="1"/>
</dbReference>
<proteinExistence type="inferred from homology"/>
<accession>A0ABU9G6N3</accession>
<protein>
    <recommendedName>
        <fullName evidence="7">TRAP transporter large permease protein</fullName>
    </recommendedName>
</protein>
<comment type="similarity">
    <text evidence="7">Belongs to the TRAP transporter large permease family.</text>
</comment>
<dbReference type="PANTHER" id="PTHR33362:SF2">
    <property type="entry name" value="TRAP TRANSPORTER LARGE PERMEASE PROTEIN"/>
    <property type="match status" value="1"/>
</dbReference>
<organism evidence="9 10">
    <name type="scientific">Marinomonas arenicola</name>
    <dbReference type="NCBI Taxonomy" id="569601"/>
    <lineage>
        <taxon>Bacteria</taxon>
        <taxon>Pseudomonadati</taxon>
        <taxon>Pseudomonadota</taxon>
        <taxon>Gammaproteobacteria</taxon>
        <taxon>Oceanospirillales</taxon>
        <taxon>Oceanospirillaceae</taxon>
        <taxon>Marinomonas</taxon>
    </lineage>
</organism>
<comment type="caution">
    <text evidence="9">The sequence shown here is derived from an EMBL/GenBank/DDBJ whole genome shotgun (WGS) entry which is preliminary data.</text>
</comment>
<feature type="transmembrane region" description="Helical" evidence="7">
    <location>
        <begin position="317"/>
        <end position="334"/>
    </location>
</feature>
<feature type="transmembrane region" description="Helical" evidence="7">
    <location>
        <begin position="54"/>
        <end position="72"/>
    </location>
</feature>
<evidence type="ECO:0000259" key="8">
    <source>
        <dbReference type="Pfam" id="PF06808"/>
    </source>
</evidence>
<keyword evidence="10" id="KW-1185">Reference proteome</keyword>
<feature type="transmembrane region" description="Helical" evidence="7">
    <location>
        <begin position="400"/>
        <end position="418"/>
    </location>
</feature>
<feature type="transmembrane region" description="Helical" evidence="7">
    <location>
        <begin position="275"/>
        <end position="297"/>
    </location>
</feature>
<keyword evidence="4 7" id="KW-0812">Transmembrane</keyword>
<dbReference type="InterPro" id="IPR004681">
    <property type="entry name" value="TRAP_DctM"/>
</dbReference>
<evidence type="ECO:0000313" key="9">
    <source>
        <dbReference type="EMBL" id="MEL0613661.1"/>
    </source>
</evidence>
<feature type="transmembrane region" description="Helical" evidence="7">
    <location>
        <begin position="138"/>
        <end position="161"/>
    </location>
</feature>
<dbReference type="PANTHER" id="PTHR33362">
    <property type="entry name" value="SIALIC ACID TRAP TRANSPORTER PERMEASE PROTEIN SIAT-RELATED"/>
    <property type="match status" value="1"/>
</dbReference>